<feature type="compositionally biased region" description="Acidic residues" evidence="1">
    <location>
        <begin position="365"/>
        <end position="383"/>
    </location>
</feature>
<organism evidence="3 4">
    <name type="scientific">Rhododendron williamsianum</name>
    <dbReference type="NCBI Taxonomy" id="262921"/>
    <lineage>
        <taxon>Eukaryota</taxon>
        <taxon>Viridiplantae</taxon>
        <taxon>Streptophyta</taxon>
        <taxon>Embryophyta</taxon>
        <taxon>Tracheophyta</taxon>
        <taxon>Spermatophyta</taxon>
        <taxon>Magnoliopsida</taxon>
        <taxon>eudicotyledons</taxon>
        <taxon>Gunneridae</taxon>
        <taxon>Pentapetalae</taxon>
        <taxon>asterids</taxon>
        <taxon>Ericales</taxon>
        <taxon>Ericaceae</taxon>
        <taxon>Ericoideae</taxon>
        <taxon>Rhodoreae</taxon>
        <taxon>Rhododendron</taxon>
    </lineage>
</organism>
<dbReference type="SUPFAM" id="SSF140383">
    <property type="entry name" value="BSD domain-like"/>
    <property type="match status" value="1"/>
</dbReference>
<sequence>MSSWLSLSLPNPFKSDHSQNPSPPSPPDHAAAAAAGVQADLSVLGHTIGRHLHGVAAFLAPPPPTSQPPPEAAESPSQAILGIKNDLVEIGGSFKSSLSVLSSTKAVSGISRFATNLLRFENDGVDEEEEEEEEEEEGEDGDEVAGVTDEVLDFVEEISSRPECWTDFPLSLDDDFNLSTAQKEHASTVERLVPSLADMRHTSCNHLSEEKFWMIYFIFLLPRLHEQDAKLLSTPEARLSLRNGKVDVSIVSHTFSLCLVGTLPLVEAEYEAKSVDKIREPFKRFLIVEAREILLQNLRNRRNEPVEESEPINLSQEGTRVNNNQGEGRPSQDQDDLVEASSSQQRAEIDHENATSADTKKQPGNEEEISFSDLEDDENDENDLAGRLSRLRQARDERVPSPNGSSEWVRLGEHSGTQGAGGGGQKGGQSTSKGKDSEGEESNDWLTVDEGDLESLSNV</sequence>
<evidence type="ECO:0000256" key="1">
    <source>
        <dbReference type="SAM" id="MobiDB-lite"/>
    </source>
</evidence>
<feature type="compositionally biased region" description="Polar residues" evidence="1">
    <location>
        <begin position="312"/>
        <end position="326"/>
    </location>
</feature>
<dbReference type="Proteomes" id="UP000428333">
    <property type="component" value="Linkage Group LG03"/>
</dbReference>
<dbReference type="Pfam" id="PF03909">
    <property type="entry name" value="BSD"/>
    <property type="match status" value="1"/>
</dbReference>
<feature type="region of interest" description="Disordered" evidence="1">
    <location>
        <begin position="57"/>
        <end position="76"/>
    </location>
</feature>
<dbReference type="SMART" id="SM00751">
    <property type="entry name" value="BSD"/>
    <property type="match status" value="1"/>
</dbReference>
<dbReference type="InterPro" id="IPR035925">
    <property type="entry name" value="BSD_dom_sf"/>
</dbReference>
<evidence type="ECO:0000313" key="3">
    <source>
        <dbReference type="EMBL" id="KAE9462688.1"/>
    </source>
</evidence>
<feature type="non-terminal residue" evidence="3">
    <location>
        <position position="1"/>
    </location>
</feature>
<feature type="compositionally biased region" description="Acidic residues" evidence="1">
    <location>
        <begin position="123"/>
        <end position="143"/>
    </location>
</feature>
<feature type="compositionally biased region" description="Gly residues" evidence="1">
    <location>
        <begin position="418"/>
        <end position="427"/>
    </location>
</feature>
<accession>A0A6A4M806</accession>
<comment type="caution">
    <text evidence="3">The sequence shown here is derived from an EMBL/GenBank/DDBJ whole genome shotgun (WGS) entry which is preliminary data.</text>
</comment>
<name>A0A6A4M806_9ERIC</name>
<feature type="compositionally biased region" description="Acidic residues" evidence="1">
    <location>
        <begin position="438"/>
        <end position="453"/>
    </location>
</feature>
<feature type="domain" description="BSD" evidence="2">
    <location>
        <begin position="173"/>
        <end position="224"/>
    </location>
</feature>
<evidence type="ECO:0000259" key="2">
    <source>
        <dbReference type="SMART" id="SM00751"/>
    </source>
</evidence>
<feature type="compositionally biased region" description="Basic and acidic residues" evidence="1">
    <location>
        <begin position="347"/>
        <end position="364"/>
    </location>
</feature>
<dbReference type="InterPro" id="IPR005607">
    <property type="entry name" value="BSD_dom"/>
</dbReference>
<dbReference type="PANTHER" id="PTHR31923:SF9">
    <property type="entry name" value="BSD DOMAIN-CONTAINING PROTEIN"/>
    <property type="match status" value="1"/>
</dbReference>
<feature type="compositionally biased region" description="Pro residues" evidence="1">
    <location>
        <begin position="60"/>
        <end position="71"/>
    </location>
</feature>
<feature type="region of interest" description="Disordered" evidence="1">
    <location>
        <begin position="302"/>
        <end position="459"/>
    </location>
</feature>
<keyword evidence="4" id="KW-1185">Reference proteome</keyword>
<reference evidence="3 4" key="1">
    <citation type="journal article" date="2019" name="Genome Biol. Evol.">
        <title>The Rhododendron genome and chromosomal organization provide insight into shared whole-genome duplications across the heath family (Ericaceae).</title>
        <authorList>
            <person name="Soza V.L."/>
            <person name="Lindsley D."/>
            <person name="Waalkes A."/>
            <person name="Ramage E."/>
            <person name="Patwardhan R.P."/>
            <person name="Burton J.N."/>
            <person name="Adey A."/>
            <person name="Kumar A."/>
            <person name="Qiu R."/>
            <person name="Shendure J."/>
            <person name="Hall B."/>
        </authorList>
    </citation>
    <scope>NUCLEOTIDE SEQUENCE [LARGE SCALE GENOMIC DNA]</scope>
    <source>
        <strain evidence="3">RSF 1966-606</strain>
    </source>
</reference>
<dbReference type="OrthoDB" id="1076611at2759"/>
<protein>
    <recommendedName>
        <fullName evidence="2">BSD domain-containing protein</fullName>
    </recommendedName>
</protein>
<evidence type="ECO:0000313" key="4">
    <source>
        <dbReference type="Proteomes" id="UP000428333"/>
    </source>
</evidence>
<proteinExistence type="predicted"/>
<gene>
    <name evidence="3" type="ORF">C3L33_05415</name>
</gene>
<dbReference type="AlphaFoldDB" id="A0A6A4M806"/>
<feature type="region of interest" description="Disordered" evidence="1">
    <location>
        <begin position="1"/>
        <end position="34"/>
    </location>
</feature>
<dbReference type="EMBL" id="QEFC01000680">
    <property type="protein sequence ID" value="KAE9462688.1"/>
    <property type="molecule type" value="Genomic_DNA"/>
</dbReference>
<feature type="region of interest" description="Disordered" evidence="1">
    <location>
        <begin position="121"/>
        <end position="144"/>
    </location>
</feature>
<dbReference type="PANTHER" id="PTHR31923">
    <property type="entry name" value="BSD DOMAIN-CONTAINING PROTEIN"/>
    <property type="match status" value="1"/>
</dbReference>